<reference evidence="1 2" key="1">
    <citation type="submission" date="2024-06" db="EMBL/GenBank/DDBJ databases">
        <title>Genomic Encyclopedia of Type Strains, Phase V (KMG-V): Genome sequencing to study the core and pangenomes of soil and plant-associated prokaryotes.</title>
        <authorList>
            <person name="Whitman W."/>
        </authorList>
    </citation>
    <scope>NUCLEOTIDE SEQUENCE [LARGE SCALE GENOMIC DNA]</scope>
    <source>
        <strain evidence="1 2">USDA 160</strain>
    </source>
</reference>
<gene>
    <name evidence="1" type="ORF">ABIF63_007001</name>
</gene>
<protein>
    <submittedName>
        <fullName evidence="1">Uncharacterized protein</fullName>
    </submittedName>
</protein>
<sequence length="44" mass="4952">MCLVWEETFAEAIELGANGSLPDLDSLFERSIRLIVGTLRRLCL</sequence>
<dbReference type="Proteomes" id="UP001549291">
    <property type="component" value="Unassembled WGS sequence"/>
</dbReference>
<evidence type="ECO:0000313" key="2">
    <source>
        <dbReference type="Proteomes" id="UP001549291"/>
    </source>
</evidence>
<accession>A0ABV2S238</accession>
<comment type="caution">
    <text evidence="1">The sequence shown here is derived from an EMBL/GenBank/DDBJ whole genome shotgun (WGS) entry which is preliminary data.</text>
</comment>
<organism evidence="1 2">
    <name type="scientific">Bradyrhizobium japonicum</name>
    <dbReference type="NCBI Taxonomy" id="375"/>
    <lineage>
        <taxon>Bacteria</taxon>
        <taxon>Pseudomonadati</taxon>
        <taxon>Pseudomonadota</taxon>
        <taxon>Alphaproteobacteria</taxon>
        <taxon>Hyphomicrobiales</taxon>
        <taxon>Nitrobacteraceae</taxon>
        <taxon>Bradyrhizobium</taxon>
    </lineage>
</organism>
<name>A0ABV2S238_BRAJP</name>
<evidence type="ECO:0000313" key="1">
    <source>
        <dbReference type="EMBL" id="MET4722895.1"/>
    </source>
</evidence>
<proteinExistence type="predicted"/>
<dbReference type="EMBL" id="JBEPTQ010000002">
    <property type="protein sequence ID" value="MET4722895.1"/>
    <property type="molecule type" value="Genomic_DNA"/>
</dbReference>
<keyword evidence="2" id="KW-1185">Reference proteome</keyword>